<keyword evidence="4" id="KW-1185">Reference proteome</keyword>
<evidence type="ECO:0000313" key="3">
    <source>
        <dbReference type="EMBL" id="KZR98772.1"/>
    </source>
</evidence>
<dbReference type="EMBL" id="LRGB01015896">
    <property type="protein sequence ID" value="KZR98772.1"/>
    <property type="molecule type" value="Genomic_DNA"/>
</dbReference>
<evidence type="ECO:0000259" key="2">
    <source>
        <dbReference type="PROSITE" id="PS50175"/>
    </source>
</evidence>
<comment type="caution">
    <text evidence="3">The sequence shown here is derived from an EMBL/GenBank/DDBJ whole genome shotgun (WGS) entry which is preliminary data.</text>
</comment>
<dbReference type="GO" id="GO:0006508">
    <property type="term" value="P:proteolysis"/>
    <property type="evidence" value="ECO:0007669"/>
    <property type="project" value="InterPro"/>
</dbReference>
<name>A0A164GBT6_9CRUS</name>
<dbReference type="OrthoDB" id="10055784at2759"/>
<dbReference type="InterPro" id="IPR001995">
    <property type="entry name" value="Peptidase_A2_cat"/>
</dbReference>
<dbReference type="PANTHER" id="PTHR47331">
    <property type="entry name" value="PHD-TYPE DOMAIN-CONTAINING PROTEIN"/>
    <property type="match status" value="1"/>
</dbReference>
<dbReference type="AlphaFoldDB" id="A0A164GBT6"/>
<reference evidence="3 4" key="1">
    <citation type="submission" date="2016-03" db="EMBL/GenBank/DDBJ databases">
        <title>EvidentialGene: Evidence-directed Construction of Genes on Genomes.</title>
        <authorList>
            <person name="Gilbert D.G."/>
            <person name="Choi J.-H."/>
            <person name="Mockaitis K."/>
            <person name="Colbourne J."/>
            <person name="Pfrender M."/>
        </authorList>
    </citation>
    <scope>NUCLEOTIDE SEQUENCE [LARGE SCALE GENOMIC DNA]</scope>
    <source>
        <strain evidence="3 4">Xinb3</strain>
        <tissue evidence="3">Complete organism</tissue>
    </source>
</reference>
<protein>
    <recommendedName>
        <fullName evidence="2">Peptidase A2 domain-containing protein</fullName>
    </recommendedName>
</protein>
<feature type="non-terminal residue" evidence="3">
    <location>
        <position position="240"/>
    </location>
</feature>
<dbReference type="PANTHER" id="PTHR47331:SF5">
    <property type="entry name" value="RIBONUCLEASE H"/>
    <property type="match status" value="1"/>
</dbReference>
<gene>
    <name evidence="3" type="ORF">APZ42_005661</name>
</gene>
<sequence>MKPCKQPGCSYTHHSLLHDDKRSPAKDTRTCTARSDGFRSMTLGMLRLKVQNHDRSWRMANVFIDEGSDTTLMRSAFAVALNIQGHSQVLTVDGAGGLVTRHRSKRVQFQILTPDGDVVMLEGSTMKLVASPTPITDWSKQKLQWPHLRDLPVGEVGGKVDILIGTDYLHLLAAQETREGTECEPIASKTRLGWIVRGVTNKSQHVTAIRSFTISGHTPLDNLSAEIRWFCDTEDFGTEY</sequence>
<dbReference type="Proteomes" id="UP000076858">
    <property type="component" value="Unassembled WGS sequence"/>
</dbReference>
<feature type="compositionally biased region" description="Basic and acidic residues" evidence="1">
    <location>
        <begin position="16"/>
        <end position="29"/>
    </location>
</feature>
<organism evidence="3 4">
    <name type="scientific">Daphnia magna</name>
    <dbReference type="NCBI Taxonomy" id="35525"/>
    <lineage>
        <taxon>Eukaryota</taxon>
        <taxon>Metazoa</taxon>
        <taxon>Ecdysozoa</taxon>
        <taxon>Arthropoda</taxon>
        <taxon>Crustacea</taxon>
        <taxon>Branchiopoda</taxon>
        <taxon>Diplostraca</taxon>
        <taxon>Cladocera</taxon>
        <taxon>Anomopoda</taxon>
        <taxon>Daphniidae</taxon>
        <taxon>Daphnia</taxon>
    </lineage>
</organism>
<evidence type="ECO:0000256" key="1">
    <source>
        <dbReference type="SAM" id="MobiDB-lite"/>
    </source>
</evidence>
<feature type="domain" description="Peptidase A2" evidence="2">
    <location>
        <begin position="60"/>
        <end position="142"/>
    </location>
</feature>
<feature type="region of interest" description="Disordered" evidence="1">
    <location>
        <begin position="12"/>
        <end position="31"/>
    </location>
</feature>
<dbReference type="GO" id="GO:0004190">
    <property type="term" value="F:aspartic-type endopeptidase activity"/>
    <property type="evidence" value="ECO:0007669"/>
    <property type="project" value="InterPro"/>
</dbReference>
<proteinExistence type="predicted"/>
<dbReference type="PROSITE" id="PS50175">
    <property type="entry name" value="ASP_PROT_RETROV"/>
    <property type="match status" value="1"/>
</dbReference>
<accession>A0A164GBT6</accession>
<evidence type="ECO:0000313" key="4">
    <source>
        <dbReference type="Proteomes" id="UP000076858"/>
    </source>
</evidence>